<name>A0A0D2I0L9_CLAB1</name>
<proteinExistence type="predicted"/>
<dbReference type="OrthoDB" id="186626at2759"/>
<dbReference type="AlphaFoldDB" id="A0A0D2I0L9"/>
<protein>
    <recommendedName>
        <fullName evidence="2">ATP-grasp domain-containing protein</fullName>
    </recommendedName>
</protein>
<dbReference type="VEuPathDB" id="FungiDB:Z519_00936"/>
<dbReference type="EMBL" id="KN846980">
    <property type="protein sequence ID" value="KIW99273.1"/>
    <property type="molecule type" value="Genomic_DNA"/>
</dbReference>
<dbReference type="RefSeq" id="XP_016625942.1">
    <property type="nucleotide sequence ID" value="XM_016758693.1"/>
</dbReference>
<reference evidence="1" key="1">
    <citation type="submission" date="2015-01" db="EMBL/GenBank/DDBJ databases">
        <title>The Genome Sequence of Cladophialophora bantiana CBS 173.52.</title>
        <authorList>
            <consortium name="The Broad Institute Genomics Platform"/>
            <person name="Cuomo C."/>
            <person name="de Hoog S."/>
            <person name="Gorbushina A."/>
            <person name="Stielow B."/>
            <person name="Teixiera M."/>
            <person name="Abouelleil A."/>
            <person name="Chapman S.B."/>
            <person name="Priest M."/>
            <person name="Young S.K."/>
            <person name="Wortman J."/>
            <person name="Nusbaum C."/>
            <person name="Birren B."/>
        </authorList>
    </citation>
    <scope>NUCLEOTIDE SEQUENCE [LARGE SCALE GENOMIC DNA]</scope>
    <source>
        <strain evidence="1">CBS 173.52</strain>
    </source>
</reference>
<evidence type="ECO:0008006" key="2">
    <source>
        <dbReference type="Google" id="ProtNLM"/>
    </source>
</evidence>
<organism evidence="1">
    <name type="scientific">Cladophialophora bantiana (strain ATCC 10958 / CBS 173.52 / CDC B-1940 / NIH 8579)</name>
    <name type="common">Xylohypha bantiana</name>
    <dbReference type="NCBI Taxonomy" id="1442370"/>
    <lineage>
        <taxon>Eukaryota</taxon>
        <taxon>Fungi</taxon>
        <taxon>Dikarya</taxon>
        <taxon>Ascomycota</taxon>
        <taxon>Pezizomycotina</taxon>
        <taxon>Eurotiomycetes</taxon>
        <taxon>Chaetothyriomycetidae</taxon>
        <taxon>Chaetothyriales</taxon>
        <taxon>Herpotrichiellaceae</taxon>
        <taxon>Cladophialophora</taxon>
    </lineage>
</organism>
<sequence length="437" mass="48842">MSKALPNKVMSNRKLASRQAGFRRRTVLVTGVGMTKGLVLARLFYEDGHDIIGADFEPDGSLACGRVSTSLRRFYRLQKPDLKSGSSPYIQTLLDIVTKEKIELWVSCSGVSSAVEDGTAKEVVEARTRCKAIQFGVKTTQTLHKKHSFIQHTRTRGLVVPETHEITSRVAVERILNSAPPGRKYVMKTIGVDDSARGDLTLLPKDSDCETSAHIARLQISAETPWILQQFIAGKEYCMHSLVVGGRVKAFVACPSAELPMHYQALPAQSALSQAMLAFTETYATSGGPDFTGHLSFDFMVQDEEDQPSSSDPGNNIVLYPIECNPRAHTGGGAITRPVTHDKSFYWIGHDLITLVLLPTLSFFTLSDDVSIPDLYQGYMAFFNHMLTWNDGTYAPWDPLPWWWLYHVYWPMRFWSCISQGGKWSRLNVSTTKMFDC</sequence>
<dbReference type="GeneID" id="27693864"/>
<dbReference type="HOGENOM" id="CLU_026180_1_0_1"/>
<dbReference type="Gene3D" id="3.40.50.20">
    <property type="match status" value="1"/>
</dbReference>
<evidence type="ECO:0000313" key="1">
    <source>
        <dbReference type="EMBL" id="KIW99273.1"/>
    </source>
</evidence>
<dbReference type="SUPFAM" id="SSF56059">
    <property type="entry name" value="Glutathione synthetase ATP-binding domain-like"/>
    <property type="match status" value="1"/>
</dbReference>
<gene>
    <name evidence="1" type="ORF">Z519_00936</name>
</gene>
<accession>A0A0D2I0L9</accession>